<dbReference type="EMBL" id="CALLCH030000018">
    <property type="protein sequence ID" value="CAI4218923.1"/>
    <property type="molecule type" value="Genomic_DNA"/>
</dbReference>
<feature type="compositionally biased region" description="Low complexity" evidence="1">
    <location>
        <begin position="39"/>
        <end position="55"/>
    </location>
</feature>
<feature type="region of interest" description="Disordered" evidence="1">
    <location>
        <begin position="39"/>
        <end position="70"/>
    </location>
</feature>
<accession>A0A9P1MFM0</accession>
<evidence type="ECO:0000256" key="1">
    <source>
        <dbReference type="SAM" id="MobiDB-lite"/>
    </source>
</evidence>
<organism evidence="2 3">
    <name type="scientific">Parascedosporium putredinis</name>
    <dbReference type="NCBI Taxonomy" id="1442378"/>
    <lineage>
        <taxon>Eukaryota</taxon>
        <taxon>Fungi</taxon>
        <taxon>Dikarya</taxon>
        <taxon>Ascomycota</taxon>
        <taxon>Pezizomycotina</taxon>
        <taxon>Sordariomycetes</taxon>
        <taxon>Hypocreomycetidae</taxon>
        <taxon>Microascales</taxon>
        <taxon>Microascaceae</taxon>
        <taxon>Parascedosporium</taxon>
    </lineage>
</organism>
<protein>
    <submittedName>
        <fullName evidence="2">Uncharacterized protein</fullName>
    </submittedName>
</protein>
<evidence type="ECO:0000313" key="2">
    <source>
        <dbReference type="EMBL" id="CAI4218923.1"/>
    </source>
</evidence>
<sequence length="152" mass="16923">MARGQFKRLKRHAARAISSRGGSLEEKIRAAEAYARAETARNATATATTTTTAQTSDALPSSADAGPVFRDPAWEGAERSYLELSVEKLNSLARSYNLMAPELAKKPYFSLTRELESCYAEREAGSATIYEKRGDGYGFKEMWRDIWSKRKS</sequence>
<comment type="caution">
    <text evidence="2">The sequence shown here is derived from an EMBL/GenBank/DDBJ whole genome shotgun (WGS) entry which is preliminary data.</text>
</comment>
<keyword evidence="3" id="KW-1185">Reference proteome</keyword>
<gene>
    <name evidence="2" type="ORF">PPNO1_LOCUS8495</name>
</gene>
<evidence type="ECO:0000313" key="3">
    <source>
        <dbReference type="Proteomes" id="UP000838763"/>
    </source>
</evidence>
<proteinExistence type="predicted"/>
<dbReference type="AlphaFoldDB" id="A0A9P1MFM0"/>
<dbReference type="Proteomes" id="UP000838763">
    <property type="component" value="Unassembled WGS sequence"/>
</dbReference>
<name>A0A9P1MFM0_9PEZI</name>
<reference evidence="2" key="1">
    <citation type="submission" date="2022-11" db="EMBL/GenBank/DDBJ databases">
        <authorList>
            <person name="Scott C."/>
            <person name="Bruce N."/>
        </authorList>
    </citation>
    <scope>NUCLEOTIDE SEQUENCE</scope>
</reference>
<dbReference type="OrthoDB" id="1922282at2759"/>
<dbReference type="PANTHER" id="PTHR39394:SF1">
    <property type="entry name" value="DNAJ HOMOLOGUE SUBFAMILY C MEMBER 28 CONSERVED DOMAIN-CONTAINING PROTEIN"/>
    <property type="match status" value="1"/>
</dbReference>
<dbReference type="PANTHER" id="PTHR39394">
    <property type="entry name" value="YALI0E31793P"/>
    <property type="match status" value="1"/>
</dbReference>